<evidence type="ECO:0000313" key="1">
    <source>
        <dbReference type="EMBL" id="MBB5694932.1"/>
    </source>
</evidence>
<keyword evidence="2" id="KW-1185">Reference proteome</keyword>
<gene>
    <name evidence="1" type="ORF">FHS87_002985</name>
</gene>
<name>A0A840YJM2_9PROT</name>
<proteinExistence type="predicted"/>
<accession>A0A840YJM2</accession>
<sequence length="134" mass="15016">MTLAVLGALALLGAILWRLWSVREGRRRAVAALAAECPGLDDRLEGRDTTLLFSASEEMVGLASHRLMKLLPFSVIRKWRAEPVYNSADRRVGWKFIIETADTAEPIWTIRIRSGGGNEVPNFWMAKFNAYLNG</sequence>
<dbReference type="Proteomes" id="UP000580654">
    <property type="component" value="Unassembled WGS sequence"/>
</dbReference>
<protein>
    <submittedName>
        <fullName evidence="1">Uncharacterized protein</fullName>
    </submittedName>
</protein>
<dbReference type="RefSeq" id="WP_184519869.1">
    <property type="nucleotide sequence ID" value="NZ_JACIJD010000013.1"/>
</dbReference>
<dbReference type="AlphaFoldDB" id="A0A840YJM2"/>
<evidence type="ECO:0000313" key="2">
    <source>
        <dbReference type="Proteomes" id="UP000580654"/>
    </source>
</evidence>
<comment type="caution">
    <text evidence="1">The sequence shown here is derived from an EMBL/GenBank/DDBJ whole genome shotgun (WGS) entry which is preliminary data.</text>
</comment>
<reference evidence="1 2" key="1">
    <citation type="submission" date="2020-08" db="EMBL/GenBank/DDBJ databases">
        <title>Genomic Encyclopedia of Type Strains, Phase IV (KMG-IV): sequencing the most valuable type-strain genomes for metagenomic binning, comparative biology and taxonomic classification.</title>
        <authorList>
            <person name="Goeker M."/>
        </authorList>
    </citation>
    <scope>NUCLEOTIDE SEQUENCE [LARGE SCALE GENOMIC DNA]</scope>
    <source>
        <strain evidence="1 2">DSM 25622</strain>
    </source>
</reference>
<organism evidence="1 2">
    <name type="scientific">Muricoccus pecuniae</name>
    <dbReference type="NCBI Taxonomy" id="693023"/>
    <lineage>
        <taxon>Bacteria</taxon>
        <taxon>Pseudomonadati</taxon>
        <taxon>Pseudomonadota</taxon>
        <taxon>Alphaproteobacteria</taxon>
        <taxon>Acetobacterales</taxon>
        <taxon>Roseomonadaceae</taxon>
        <taxon>Muricoccus</taxon>
    </lineage>
</organism>
<dbReference type="EMBL" id="JACIJD010000013">
    <property type="protein sequence ID" value="MBB5694932.1"/>
    <property type="molecule type" value="Genomic_DNA"/>
</dbReference>